<dbReference type="GO" id="GO:0006824">
    <property type="term" value="P:cobalt ion transport"/>
    <property type="evidence" value="ECO:0007669"/>
    <property type="project" value="InterPro"/>
</dbReference>
<dbReference type="InterPro" id="IPR051611">
    <property type="entry name" value="ECF_transporter_component"/>
</dbReference>
<feature type="transmembrane region" description="Helical" evidence="6">
    <location>
        <begin position="40"/>
        <end position="58"/>
    </location>
</feature>
<dbReference type="Proteomes" id="UP000635245">
    <property type="component" value="Unassembled WGS sequence"/>
</dbReference>
<dbReference type="CDD" id="cd16914">
    <property type="entry name" value="EcfT"/>
    <property type="match status" value="1"/>
</dbReference>
<accession>A0A934V8L0</accession>
<dbReference type="PANTHER" id="PTHR34857:SF2">
    <property type="entry name" value="SLL0384 PROTEIN"/>
    <property type="match status" value="1"/>
</dbReference>
<dbReference type="InterPro" id="IPR012809">
    <property type="entry name" value="ECF_CbiQ"/>
</dbReference>
<proteinExistence type="predicted"/>
<dbReference type="Pfam" id="PF02361">
    <property type="entry name" value="CbiQ"/>
    <property type="match status" value="1"/>
</dbReference>
<keyword evidence="4 6" id="KW-1133">Transmembrane helix</keyword>
<evidence type="ECO:0000256" key="6">
    <source>
        <dbReference type="SAM" id="Phobius"/>
    </source>
</evidence>
<dbReference type="AlphaFoldDB" id="A0A934V8L0"/>
<dbReference type="PANTHER" id="PTHR34857">
    <property type="entry name" value="SLL0384 PROTEIN"/>
    <property type="match status" value="1"/>
</dbReference>
<feature type="transmembrane region" description="Helical" evidence="6">
    <location>
        <begin position="70"/>
        <end position="89"/>
    </location>
</feature>
<evidence type="ECO:0000256" key="3">
    <source>
        <dbReference type="ARBA" id="ARBA00022692"/>
    </source>
</evidence>
<feature type="transmembrane region" description="Helical" evidence="6">
    <location>
        <begin position="233"/>
        <end position="252"/>
    </location>
</feature>
<dbReference type="InterPro" id="IPR003339">
    <property type="entry name" value="ABC/ECF_trnsptr_transmembrane"/>
</dbReference>
<dbReference type="EMBL" id="JAENJH010000010">
    <property type="protein sequence ID" value="MBK1788410.1"/>
    <property type="molecule type" value="Genomic_DNA"/>
</dbReference>
<comment type="subcellular location">
    <subcellularLocation>
        <location evidence="1">Cell membrane</location>
        <topology evidence="1">Multi-pass membrane protein</topology>
    </subcellularLocation>
</comment>
<feature type="transmembrane region" description="Helical" evidence="6">
    <location>
        <begin position="109"/>
        <end position="134"/>
    </location>
</feature>
<dbReference type="NCBIfam" id="TIGR02454">
    <property type="entry name" value="ECF_T_CbiQ"/>
    <property type="match status" value="1"/>
</dbReference>
<evidence type="ECO:0000313" key="8">
    <source>
        <dbReference type="Proteomes" id="UP000635245"/>
    </source>
</evidence>
<evidence type="ECO:0000256" key="1">
    <source>
        <dbReference type="ARBA" id="ARBA00004651"/>
    </source>
</evidence>
<gene>
    <name evidence="7" type="primary">cbiQ</name>
    <name evidence="7" type="ORF">JHE00_29115</name>
</gene>
<organism evidence="7 8">
    <name type="scientific">Prauserella cavernicola</name>
    <dbReference type="NCBI Taxonomy" id="2800127"/>
    <lineage>
        <taxon>Bacteria</taxon>
        <taxon>Bacillati</taxon>
        <taxon>Actinomycetota</taxon>
        <taxon>Actinomycetes</taxon>
        <taxon>Pseudonocardiales</taxon>
        <taxon>Pseudonocardiaceae</taxon>
        <taxon>Prauserella</taxon>
    </lineage>
</organism>
<evidence type="ECO:0000256" key="4">
    <source>
        <dbReference type="ARBA" id="ARBA00022989"/>
    </source>
</evidence>
<keyword evidence="3 6" id="KW-0812">Transmembrane</keyword>
<keyword evidence="5 6" id="KW-0472">Membrane</keyword>
<evidence type="ECO:0000256" key="2">
    <source>
        <dbReference type="ARBA" id="ARBA00022475"/>
    </source>
</evidence>
<evidence type="ECO:0000313" key="7">
    <source>
        <dbReference type="EMBL" id="MBK1788410.1"/>
    </source>
</evidence>
<keyword evidence="2" id="KW-1003">Cell membrane</keyword>
<reference evidence="7" key="1">
    <citation type="submission" date="2020-12" db="EMBL/GenBank/DDBJ databases">
        <title>Prauserella sp. ASG 168, a novel actinomycete isolated from cave rock.</title>
        <authorList>
            <person name="Suriyachadkun C."/>
        </authorList>
    </citation>
    <scope>NUCLEOTIDE SEQUENCE</scope>
    <source>
        <strain evidence="7">ASG 168</strain>
    </source>
</reference>
<comment type="caution">
    <text evidence="7">The sequence shown here is derived from an EMBL/GenBank/DDBJ whole genome shotgun (WGS) entry which is preliminary data.</text>
</comment>
<dbReference type="GO" id="GO:0043190">
    <property type="term" value="C:ATP-binding cassette (ABC) transporter complex"/>
    <property type="evidence" value="ECO:0007669"/>
    <property type="project" value="InterPro"/>
</dbReference>
<sequence>MTATVLHRPGDSPVHRLPPEVKVVGAFAAVLCVVATPREAFWAFGVDLLVLLAVWTIARVPVGWFARRALIEVPFVLLALVLPFTGAAPRTDVLGVSVSVDGALAGWNILVKGTLGVLVSLTLAATTSPGDIVAGLRRLRVPRLLTTIASLMLRYAEVIVAEARRMRTARVCRGHDPRFLWQAGATARGIGVLFLRSYERGERVHLAMLSRGWTGAQPVQPAPPAAPVSVARWLAGVLPALVVAFTCGVALWTT</sequence>
<keyword evidence="8" id="KW-1185">Reference proteome</keyword>
<name>A0A934V8L0_9PSEU</name>
<dbReference type="RefSeq" id="WP_200324306.1">
    <property type="nucleotide sequence ID" value="NZ_JAENJH010000010.1"/>
</dbReference>
<protein>
    <submittedName>
        <fullName evidence="7">Cobalt ECF transporter T component CbiQ</fullName>
    </submittedName>
</protein>
<evidence type="ECO:0000256" key="5">
    <source>
        <dbReference type="ARBA" id="ARBA00023136"/>
    </source>
</evidence>